<keyword evidence="2" id="KW-1185">Reference proteome</keyword>
<accession>A0ACC2ZNI4</accession>
<sequence length="1494" mass="167031">MAPNNKKKKKPAANPARGFATTSVASKPKPNKKEDAADVSETGSTPTAPTSVASEDLAGRVPGSSEKPKELHELSPEELEQQLEQNELQVMVDKHGAKTRKESSRQVQRAQTDRRVLRGQAQHLSTKDWLPEELMLQILDLVQGELNDSSQFQTEQGSAMKSLPEEDLVVKLWTLHQALSGLGFSEDRIKQVLNRLCTYPPNEDPQIWGFQESLQWLAVNCEMQELEDYDAQKPKSLGNQDSDISRPNTVPGTPDRIATSGTQTPRTSEPLTSGLITPALTSATSPAESPKADDPEVTDLESDLEPDELLSKYLSIKSRLYAARPDLLADGASSKRRQKPKGPNMLPPSAPLTPAIKTLQGQLRRIESDILFDEREAEEQWNARRNQIAQDKAARVKMQLPDVFQDKDPKLAIQQDTETATNMILKNAAALGDSLMQQDQDSEDAALFGGMFSAVPGETDSTEEVLDQGGGALDGVRIRDFGESTGMSPRRILEEACRSRDSAARLSFKLVSPTTYASRHSLSISWSKAQEVLSASAVPDVWCDWRERAITMTMTTIATPGEHQSECYISTAALFLIFSGSPKEEKAYLRLRPVWRDLWAEFEENKKEHSNAADRDMLKELRNLAHNQRESEEEEDVALMDGYKKRNQIANGSSNSTEQLNGSDGVGHAYSGELQEMWKRRISTPSYQRMLLSRFNLPIFRFREAALSAIEHNQITILCGETGCGKSTQLPAFILEHELSQGKPCKIYCTEPRRISAISLAQRVSEELGEHRNDLGTPRSLVGYAIRLESHVASSTRLVYATVGVVLRMLESAAGLDDITHLVIDEVHERSIDTDFLLIILRSLLLRRPELRVILMSATVDAQRFSTYLNNAPILTVPGRTFPVQTKYLEDAIELTHYTADRRNKHNNGSVSDEDDDEVPENNKSGIPAKLQGYSATTRETLAQYDEYRIDYELIIRLIERVASDTNYRQFSKAVLVFLPGMAEIRQLNDMLLGHPAFSQGWYIYPLHSTIASEEQQAAFLVPPNGIRKIVLATNIAETGITIPDITCVIDTGKHKEMRYDERRQLSRLTQSFISRANAKQRRGRAGRVQEGLCFHLFTKYRHDELMAEQQTPEMLRLSLQDLVMRVKICRLGDIERTLSEALDPPSSKNIRRAIDALIEVDALTPGEELTPLGRQLAKMPLDANLGKLTLLASTFGCVDMAITVAAILSSKSPFITPFGARQRADTVRLAFKRADSDLLTAYNAYLAWKNVCITQGVSEMQFCRKNFLSPQNLSNIEDLKSQLLSSLADAGAVVLGPDERAAMSRYRYASRHRTFVPVPPSCDRNNDNDLLTTSVIAWAFYPKLLTRDGKGWRNVANNQSVSLHPTSVNKGTATAKYLSYYHIMQSSNKFYNAHSTTIAHPLPVILLAGDAAFNLYAGVITLDGNRLRFSVRDWKTMIALKMLRARTKEIVSVAFKSPGKPLSRRLERWMEILRKVFERDEKGGRSEAYLRAA</sequence>
<comment type="caution">
    <text evidence="1">The sequence shown here is derived from an EMBL/GenBank/DDBJ whole genome shotgun (WGS) entry which is preliminary data.</text>
</comment>
<dbReference type="Proteomes" id="UP001172680">
    <property type="component" value="Unassembled WGS sequence"/>
</dbReference>
<evidence type="ECO:0000313" key="2">
    <source>
        <dbReference type="Proteomes" id="UP001172680"/>
    </source>
</evidence>
<dbReference type="EMBL" id="JAPDRP010000002">
    <property type="protein sequence ID" value="KAJ9649079.1"/>
    <property type="molecule type" value="Genomic_DNA"/>
</dbReference>
<gene>
    <name evidence="1" type="ORF">H2199_000992</name>
</gene>
<reference evidence="1" key="1">
    <citation type="submission" date="2022-10" db="EMBL/GenBank/DDBJ databases">
        <title>Culturing micro-colonial fungi from biological soil crusts in the Mojave desert and describing Neophaeococcomyces mojavensis, and introducing the new genera and species Taxawa tesnikishii.</title>
        <authorList>
            <person name="Kurbessoian T."/>
            <person name="Stajich J.E."/>
        </authorList>
    </citation>
    <scope>NUCLEOTIDE SEQUENCE</scope>
    <source>
        <strain evidence="1">JES_115</strain>
    </source>
</reference>
<proteinExistence type="predicted"/>
<evidence type="ECO:0000313" key="1">
    <source>
        <dbReference type="EMBL" id="KAJ9649079.1"/>
    </source>
</evidence>
<protein>
    <submittedName>
        <fullName evidence="1">Uncharacterized protein</fullName>
    </submittedName>
</protein>
<name>A0ACC2ZNI4_9PEZI</name>
<organism evidence="1 2">
    <name type="scientific">Coniosporium tulheliwenetii</name>
    <dbReference type="NCBI Taxonomy" id="3383036"/>
    <lineage>
        <taxon>Eukaryota</taxon>
        <taxon>Fungi</taxon>
        <taxon>Dikarya</taxon>
        <taxon>Ascomycota</taxon>
        <taxon>Pezizomycotina</taxon>
        <taxon>Dothideomycetes</taxon>
        <taxon>Dothideomycetes incertae sedis</taxon>
        <taxon>Coniosporium</taxon>
    </lineage>
</organism>